<protein>
    <submittedName>
        <fullName evidence="1">Uncharacterized protein</fullName>
    </submittedName>
</protein>
<proteinExistence type="predicted"/>
<sequence>LQENIPITADGRYVRIQLSSTNGTLHMAEVMVMGCEDTTPDPCAGTEDVAIDQAGPFTTTDDIQTLIAN</sequence>
<dbReference type="EMBL" id="JAVRHU010000039">
    <property type="protein sequence ID" value="MDT0622994.1"/>
    <property type="molecule type" value="Genomic_DNA"/>
</dbReference>
<dbReference type="RefSeq" id="WP_311388583.1">
    <property type="nucleotide sequence ID" value="NZ_JAVRHU010000039.1"/>
</dbReference>
<feature type="non-terminal residue" evidence="1">
    <location>
        <position position="1"/>
    </location>
</feature>
<name>A0ABU3BLG4_9FLAO</name>
<organism evidence="1 2">
    <name type="scientific">Croceitalea vernalis</name>
    <dbReference type="NCBI Taxonomy" id="3075599"/>
    <lineage>
        <taxon>Bacteria</taxon>
        <taxon>Pseudomonadati</taxon>
        <taxon>Bacteroidota</taxon>
        <taxon>Flavobacteriia</taxon>
        <taxon>Flavobacteriales</taxon>
        <taxon>Flavobacteriaceae</taxon>
        <taxon>Croceitalea</taxon>
    </lineage>
</organism>
<dbReference type="Gene3D" id="2.60.120.260">
    <property type="entry name" value="Galactose-binding domain-like"/>
    <property type="match status" value="1"/>
</dbReference>
<feature type="non-terminal residue" evidence="1">
    <location>
        <position position="69"/>
    </location>
</feature>
<evidence type="ECO:0000313" key="1">
    <source>
        <dbReference type="EMBL" id="MDT0622994.1"/>
    </source>
</evidence>
<keyword evidence="2" id="KW-1185">Reference proteome</keyword>
<comment type="caution">
    <text evidence="1">The sequence shown here is derived from an EMBL/GenBank/DDBJ whole genome shotgun (WGS) entry which is preliminary data.</text>
</comment>
<dbReference type="Proteomes" id="UP001250662">
    <property type="component" value="Unassembled WGS sequence"/>
</dbReference>
<accession>A0ABU3BLG4</accession>
<gene>
    <name evidence="1" type="ORF">RM520_15310</name>
</gene>
<evidence type="ECO:0000313" key="2">
    <source>
        <dbReference type="Proteomes" id="UP001250662"/>
    </source>
</evidence>
<reference evidence="1 2" key="1">
    <citation type="submission" date="2023-09" db="EMBL/GenBank/DDBJ databases">
        <authorList>
            <person name="Rey-Velasco X."/>
        </authorList>
    </citation>
    <scope>NUCLEOTIDE SEQUENCE [LARGE SCALE GENOMIC DNA]</scope>
    <source>
        <strain evidence="1 2">P007</strain>
    </source>
</reference>